<dbReference type="InterPro" id="IPR015797">
    <property type="entry name" value="NUDIX_hydrolase-like_dom_sf"/>
</dbReference>
<dbReference type="InterPro" id="IPR000086">
    <property type="entry name" value="NUDIX_hydrolase_dom"/>
</dbReference>
<dbReference type="GO" id="GO:0035539">
    <property type="term" value="F:8-oxo-7,8-dihydrodeoxyguanosine triphosphate pyrophosphatase activity"/>
    <property type="evidence" value="ECO:0007669"/>
    <property type="project" value="TreeGrafter"/>
</dbReference>
<gene>
    <name evidence="4" type="ORF">AaE_000900</name>
</gene>
<proteinExistence type="inferred from homology"/>
<dbReference type="PANTHER" id="PTHR16099">
    <property type="entry name" value="8-OXO-DGTP DIPHOSPHATES NUDT15"/>
    <property type="match status" value="1"/>
</dbReference>
<dbReference type="PANTHER" id="PTHR16099:SF5">
    <property type="entry name" value="NUCLEOTIDE TRIPHOSPHATE DIPHOSPHATASE NUDT15"/>
    <property type="match status" value="1"/>
</dbReference>
<dbReference type="InterPro" id="IPR020084">
    <property type="entry name" value="NUDIX_hydrolase_CS"/>
</dbReference>
<comment type="similarity">
    <text evidence="2">Belongs to the Nudix hydrolase family.</text>
</comment>
<comment type="caution">
    <text evidence="4">The sequence shown here is derived from an EMBL/GenBank/DDBJ whole genome shotgun (WGS) entry which is preliminary data.</text>
</comment>
<dbReference type="SUPFAM" id="SSF55811">
    <property type="entry name" value="Nudix"/>
    <property type="match status" value="1"/>
</dbReference>
<evidence type="ECO:0000259" key="3">
    <source>
        <dbReference type="PROSITE" id="PS51462"/>
    </source>
</evidence>
<dbReference type="FunFam" id="3.90.79.10:FF:000060">
    <property type="entry name" value="Nudix hydrolase 1"/>
    <property type="match status" value="1"/>
</dbReference>
<dbReference type="AlphaFoldDB" id="A0A6A5AXY5"/>
<dbReference type="PROSITE" id="PS00893">
    <property type="entry name" value="NUDIX_BOX"/>
    <property type="match status" value="1"/>
</dbReference>
<dbReference type="VEuPathDB" id="FungiDB:H257_08785"/>
<dbReference type="InterPro" id="IPR020476">
    <property type="entry name" value="Nudix_hydrolase"/>
</dbReference>
<dbReference type="PROSITE" id="PS51462">
    <property type="entry name" value="NUDIX"/>
    <property type="match status" value="1"/>
</dbReference>
<dbReference type="CDD" id="cd04678">
    <property type="entry name" value="NUDIX_MTH2_Nudt15"/>
    <property type="match status" value="1"/>
</dbReference>
<accession>A0A6A5AXY5</accession>
<name>A0A6A5AXY5_APHAT</name>
<dbReference type="GO" id="GO:0005829">
    <property type="term" value="C:cytosol"/>
    <property type="evidence" value="ECO:0007669"/>
    <property type="project" value="TreeGrafter"/>
</dbReference>
<keyword evidence="1 2" id="KW-0378">Hydrolase</keyword>
<dbReference type="PRINTS" id="PR00502">
    <property type="entry name" value="NUDIXFAMILY"/>
</dbReference>
<sequence>MQSEVATLRESATVPRVGVGVLLYSSAHPSCVLIGVRKASHGAGKVQLPGGHLEFGESWEECAVREVKEETDLDIGDVTFAHSTNDIMPDDDKHYITIFMQATVRDGQVPVRMEPDKCEGWEWQPWEHLKSPAFQARLFMPLRHLTLSGFTPHTVEH</sequence>
<organism evidence="4 5">
    <name type="scientific">Aphanomyces astaci</name>
    <name type="common">Crayfish plague agent</name>
    <dbReference type="NCBI Taxonomy" id="112090"/>
    <lineage>
        <taxon>Eukaryota</taxon>
        <taxon>Sar</taxon>
        <taxon>Stramenopiles</taxon>
        <taxon>Oomycota</taxon>
        <taxon>Saprolegniomycetes</taxon>
        <taxon>Saprolegniales</taxon>
        <taxon>Verrucalvaceae</taxon>
        <taxon>Aphanomyces</taxon>
    </lineage>
</organism>
<protein>
    <recommendedName>
        <fullName evidence="3">Nudix hydrolase domain-containing protein</fullName>
    </recommendedName>
</protein>
<dbReference type="Pfam" id="PF00293">
    <property type="entry name" value="NUDIX"/>
    <property type="match status" value="1"/>
</dbReference>
<dbReference type="Gene3D" id="3.90.79.10">
    <property type="entry name" value="Nucleoside Triphosphate Pyrophosphohydrolase"/>
    <property type="match status" value="1"/>
</dbReference>
<evidence type="ECO:0000313" key="4">
    <source>
        <dbReference type="EMBL" id="KAF0775399.1"/>
    </source>
</evidence>
<dbReference type="GO" id="GO:0006203">
    <property type="term" value="P:dGTP catabolic process"/>
    <property type="evidence" value="ECO:0007669"/>
    <property type="project" value="TreeGrafter"/>
</dbReference>
<feature type="domain" description="Nudix hydrolase" evidence="3">
    <location>
        <begin position="14"/>
        <end position="151"/>
    </location>
</feature>
<dbReference type="EMBL" id="VJMI01001633">
    <property type="protein sequence ID" value="KAF0775399.1"/>
    <property type="molecule type" value="Genomic_DNA"/>
</dbReference>
<evidence type="ECO:0000256" key="2">
    <source>
        <dbReference type="RuleBase" id="RU003476"/>
    </source>
</evidence>
<evidence type="ECO:0000256" key="1">
    <source>
        <dbReference type="ARBA" id="ARBA00022801"/>
    </source>
</evidence>
<evidence type="ECO:0000313" key="5">
    <source>
        <dbReference type="Proteomes" id="UP000469452"/>
    </source>
</evidence>
<reference evidence="4 5" key="1">
    <citation type="submission" date="2019-06" db="EMBL/GenBank/DDBJ databases">
        <title>Genomics analysis of Aphanomyces spp. identifies a new class of oomycete effector associated with host adaptation.</title>
        <authorList>
            <person name="Gaulin E."/>
        </authorList>
    </citation>
    <scope>NUCLEOTIDE SEQUENCE [LARGE SCALE GENOMIC DNA]</scope>
    <source>
        <strain evidence="4 5">E</strain>
    </source>
</reference>
<dbReference type="Proteomes" id="UP000469452">
    <property type="component" value="Unassembled WGS sequence"/>
</dbReference>